<feature type="domain" description="Peptidase S8/S53" evidence="7">
    <location>
        <begin position="208"/>
        <end position="450"/>
    </location>
</feature>
<keyword evidence="4 5" id="KW-0720">Serine protease</keyword>
<evidence type="ECO:0000313" key="8">
    <source>
        <dbReference type="EMBL" id="ARM82362.1"/>
    </source>
</evidence>
<evidence type="ECO:0000256" key="3">
    <source>
        <dbReference type="ARBA" id="ARBA00022801"/>
    </source>
</evidence>
<dbReference type="InterPro" id="IPR023828">
    <property type="entry name" value="Peptidase_S8_Ser-AS"/>
</dbReference>
<reference evidence="8 9" key="1">
    <citation type="submission" date="2017-04" db="EMBL/GenBank/DDBJ databases">
        <title>Genome Sequence of Marinobacter salarius strain SMR5 Isolated from a culture of the Diatom Skeletonema marinoi.</title>
        <authorList>
            <person name="Topel M."/>
            <person name="Pinder M.I.M."/>
            <person name="Johansson O.N."/>
            <person name="Kourtchenko O."/>
            <person name="Godhe A."/>
            <person name="Clarke A.K."/>
        </authorList>
    </citation>
    <scope>NUCLEOTIDE SEQUENCE [LARGE SCALE GENOMIC DNA]</scope>
    <source>
        <strain evidence="8 9">SMR5</strain>
    </source>
</reference>
<evidence type="ECO:0000313" key="9">
    <source>
        <dbReference type="Proteomes" id="UP000193100"/>
    </source>
</evidence>
<keyword evidence="6" id="KW-0732">Signal</keyword>
<comment type="similarity">
    <text evidence="1 5">Belongs to the peptidase S8 family.</text>
</comment>
<dbReference type="GO" id="GO:0006508">
    <property type="term" value="P:proteolysis"/>
    <property type="evidence" value="ECO:0007669"/>
    <property type="project" value="UniProtKB-KW"/>
</dbReference>
<dbReference type="AlphaFoldDB" id="A0A1W6K4P5"/>
<dbReference type="GO" id="GO:0004252">
    <property type="term" value="F:serine-type endopeptidase activity"/>
    <property type="evidence" value="ECO:0007669"/>
    <property type="project" value="UniProtKB-UniRule"/>
</dbReference>
<dbReference type="InterPro" id="IPR036852">
    <property type="entry name" value="Peptidase_S8/S53_dom_sf"/>
</dbReference>
<evidence type="ECO:0000256" key="4">
    <source>
        <dbReference type="ARBA" id="ARBA00022825"/>
    </source>
</evidence>
<dbReference type="SUPFAM" id="SSF52743">
    <property type="entry name" value="Subtilisin-like"/>
    <property type="match status" value="1"/>
</dbReference>
<dbReference type="EMBL" id="CP020931">
    <property type="protein sequence ID" value="ARM82362.1"/>
    <property type="molecule type" value="Genomic_DNA"/>
</dbReference>
<dbReference type="Gene3D" id="3.40.50.200">
    <property type="entry name" value="Peptidase S8/S53 domain"/>
    <property type="match status" value="1"/>
</dbReference>
<evidence type="ECO:0000256" key="6">
    <source>
        <dbReference type="SAM" id="SignalP"/>
    </source>
</evidence>
<dbReference type="InterPro" id="IPR015500">
    <property type="entry name" value="Peptidase_S8_subtilisin-rel"/>
</dbReference>
<dbReference type="Proteomes" id="UP000193100">
    <property type="component" value="Chromosome"/>
</dbReference>
<evidence type="ECO:0000259" key="7">
    <source>
        <dbReference type="Pfam" id="PF00082"/>
    </source>
</evidence>
<feature type="active site" description="Charge relay system" evidence="5">
    <location>
        <position position="405"/>
    </location>
</feature>
<feature type="signal peptide" evidence="6">
    <location>
        <begin position="1"/>
        <end position="34"/>
    </location>
</feature>
<dbReference type="InterPro" id="IPR050131">
    <property type="entry name" value="Peptidase_S8_subtilisin-like"/>
</dbReference>
<feature type="active site" description="Charge relay system" evidence="5">
    <location>
        <position position="249"/>
    </location>
</feature>
<evidence type="ECO:0000256" key="5">
    <source>
        <dbReference type="PROSITE-ProRule" id="PRU01240"/>
    </source>
</evidence>
<dbReference type="PANTHER" id="PTHR43806">
    <property type="entry name" value="PEPTIDASE S8"/>
    <property type="match status" value="1"/>
</dbReference>
<evidence type="ECO:0000256" key="2">
    <source>
        <dbReference type="ARBA" id="ARBA00022670"/>
    </source>
</evidence>
<gene>
    <name evidence="8" type="primary">epr</name>
    <name evidence="8" type="ORF">MARSALSMR5_00261</name>
</gene>
<dbReference type="InterPro" id="IPR000209">
    <property type="entry name" value="Peptidase_S8/S53_dom"/>
</dbReference>
<sequence>MTYIFNRTGTMKPFLLRHLFPAIALCTLSAPALSIGVGDVTSGQIDPITRQVEQKTQRMVEQAMDRRLEKQINTQATELMEQLEALPSVLPILTRQGQKAFNDIQLDDGFRAVEGQWLVTGTAAELARLDQPGITVLERRELTGLGMTVVRFRVTAELDSHNALQDALPELADRLDRNHIYAPQTGAKEPLSETKVPQWRSLCTAPVRVGMVDTSIATDHRVFESAQVVQERFLALAEVDGTLTEPAIHGTAVASLLVGNRPGQWPARLPQATIFNASVFYDRDRTLSGATLGHLLEGLNWLAGQDLSVINISLTGPDNQLLAAAVSRLRERGVLMVAAVGNQGPSAPPLYPAAYTEVIGVTAADSSGKLYRWANRGEQVMFASNGVTVPVAHPDAGMVADSGTSLASPVVAAALACQRNELSEDKAIGALINAAKDLGRPGRDTEFGHGFLDF</sequence>
<proteinExistence type="inferred from homology"/>
<protein>
    <submittedName>
        <fullName evidence="8">Minor extracellular protease Epr</fullName>
        <ecNumber evidence="8">3.4.21.-</ecNumber>
    </submittedName>
</protein>
<dbReference type="PANTHER" id="PTHR43806:SF11">
    <property type="entry name" value="CEREVISIN-RELATED"/>
    <property type="match status" value="1"/>
</dbReference>
<dbReference type="PROSITE" id="PS00138">
    <property type="entry name" value="SUBTILASE_SER"/>
    <property type="match status" value="1"/>
</dbReference>
<feature type="active site" description="Charge relay system" evidence="5">
    <location>
        <position position="213"/>
    </location>
</feature>
<name>A0A1W6K4P5_9GAMM</name>
<dbReference type="EC" id="3.4.21.-" evidence="8"/>
<keyword evidence="2 5" id="KW-0645">Protease</keyword>
<dbReference type="PROSITE" id="PS51892">
    <property type="entry name" value="SUBTILASE"/>
    <property type="match status" value="1"/>
</dbReference>
<feature type="chain" id="PRO_5012687222" evidence="6">
    <location>
        <begin position="35"/>
        <end position="454"/>
    </location>
</feature>
<organism evidence="8 9">
    <name type="scientific">Marinobacter salarius</name>
    <dbReference type="NCBI Taxonomy" id="1420917"/>
    <lineage>
        <taxon>Bacteria</taxon>
        <taxon>Pseudomonadati</taxon>
        <taxon>Pseudomonadota</taxon>
        <taxon>Gammaproteobacteria</taxon>
        <taxon>Pseudomonadales</taxon>
        <taxon>Marinobacteraceae</taxon>
        <taxon>Marinobacter</taxon>
    </lineage>
</organism>
<dbReference type="CDD" id="cd05561">
    <property type="entry name" value="Peptidases_S8_4"/>
    <property type="match status" value="1"/>
</dbReference>
<dbReference type="PRINTS" id="PR00723">
    <property type="entry name" value="SUBTILISIN"/>
</dbReference>
<dbReference type="Pfam" id="PF00082">
    <property type="entry name" value="Peptidase_S8"/>
    <property type="match status" value="1"/>
</dbReference>
<keyword evidence="3 5" id="KW-0378">Hydrolase</keyword>
<accession>A0A1W6K4P5</accession>
<evidence type="ECO:0000256" key="1">
    <source>
        <dbReference type="ARBA" id="ARBA00011073"/>
    </source>
</evidence>